<evidence type="ECO:0000313" key="2">
    <source>
        <dbReference type="EMBL" id="KFL62957.1"/>
    </source>
</evidence>
<reference evidence="3" key="1">
    <citation type="journal article" date="2012" name="MBio">
        <title>Comparative genome analysis of Trichophyton rubrum and related dermatophytes reveals candidate genes involved in infection.</title>
        <authorList>
            <person name="Martinez D.A."/>
            <person name="Oliver B.G."/>
            <person name="Graeser Y."/>
            <person name="Goldberg J.M."/>
            <person name="Li W."/>
            <person name="Martinez-Rossi N.M."/>
            <person name="Monod M."/>
            <person name="Shelest E."/>
            <person name="Barton R.C."/>
            <person name="Birch E."/>
            <person name="Brakhage A.A."/>
            <person name="Chen Z."/>
            <person name="Gurr S.J."/>
            <person name="Heiman D."/>
            <person name="Heitman J."/>
            <person name="Kosti I."/>
            <person name="Rossi A."/>
            <person name="Saif S."/>
            <person name="Samalova M."/>
            <person name="Saunders C.W."/>
            <person name="Shea T."/>
            <person name="Summerbell R.C."/>
            <person name="Xu J."/>
            <person name="Young S."/>
            <person name="Zeng Q."/>
            <person name="Birren B.W."/>
            <person name="Cuomo C.A."/>
            <person name="White T.C."/>
        </authorList>
    </citation>
    <scope>NUCLEOTIDE SEQUENCE [LARGE SCALE GENOMIC DNA]</scope>
    <source>
        <strain evidence="3">ATCC MYA-4607 / CBS 118892</strain>
    </source>
</reference>
<dbReference type="EMBL" id="GG700659">
    <property type="protein sequence ID" value="KFL62957.1"/>
    <property type="molecule type" value="Genomic_DNA"/>
</dbReference>
<sequence>MNRRSRFSTFIPASLWKRSACVVLIGWDAWRRVLYPRLLVSVSPSGPSRELDTSIEPISKLSKILIWMEPSSSPASSTSTESPGFFTGEWNIESRDTLLLNTSSLDIPLAWIVPTRRKRLTYSSPVDGSVLSFGSEPSMSSRASSRGRSSLRNPR</sequence>
<feature type="compositionally biased region" description="Low complexity" evidence="1">
    <location>
        <begin position="135"/>
        <end position="155"/>
    </location>
</feature>
<dbReference type="Proteomes" id="UP000008864">
    <property type="component" value="Unassembled WGS sequence"/>
</dbReference>
<gene>
    <name evidence="2" type="ORF">TERG_12649</name>
</gene>
<name>A0A080WPX4_TRIRC</name>
<evidence type="ECO:0000256" key="1">
    <source>
        <dbReference type="SAM" id="MobiDB-lite"/>
    </source>
</evidence>
<dbReference type="HOGENOM" id="CLU_1696764_0_0_1"/>
<evidence type="ECO:0000313" key="3">
    <source>
        <dbReference type="Proteomes" id="UP000008864"/>
    </source>
</evidence>
<organism evidence="2 3">
    <name type="scientific">Trichophyton rubrum (strain ATCC MYA-4607 / CBS 118892)</name>
    <name type="common">Athlete's foot fungus</name>
    <dbReference type="NCBI Taxonomy" id="559305"/>
    <lineage>
        <taxon>Eukaryota</taxon>
        <taxon>Fungi</taxon>
        <taxon>Dikarya</taxon>
        <taxon>Ascomycota</taxon>
        <taxon>Pezizomycotina</taxon>
        <taxon>Eurotiomycetes</taxon>
        <taxon>Eurotiomycetidae</taxon>
        <taxon>Onygenales</taxon>
        <taxon>Arthrodermataceae</taxon>
        <taxon>Trichophyton</taxon>
    </lineage>
</organism>
<keyword evidence="3" id="KW-1185">Reference proteome</keyword>
<proteinExistence type="predicted"/>
<dbReference type="VEuPathDB" id="FungiDB:TERG_12649"/>
<accession>A0A080WPX4</accession>
<dbReference type="InParanoid" id="A0A080WPX4"/>
<feature type="region of interest" description="Disordered" evidence="1">
    <location>
        <begin position="126"/>
        <end position="155"/>
    </location>
</feature>
<protein>
    <submittedName>
        <fullName evidence="2">Uncharacterized protein</fullName>
    </submittedName>
</protein>
<dbReference type="AlphaFoldDB" id="A0A080WPX4"/>
<dbReference type="RefSeq" id="XP_047607471.1">
    <property type="nucleotide sequence ID" value="XM_047751579.1"/>
</dbReference>
<dbReference type="GeneID" id="71777790"/>